<dbReference type="EMBL" id="CWGJ01000006">
    <property type="protein sequence ID" value="CRX37753.1"/>
    <property type="molecule type" value="Genomic_DNA"/>
</dbReference>
<organism evidence="1 2">
    <name type="scientific">Estrella lausannensis</name>
    <dbReference type="NCBI Taxonomy" id="483423"/>
    <lineage>
        <taxon>Bacteria</taxon>
        <taxon>Pseudomonadati</taxon>
        <taxon>Chlamydiota</taxon>
        <taxon>Chlamydiia</taxon>
        <taxon>Parachlamydiales</taxon>
        <taxon>Candidatus Criblamydiaceae</taxon>
        <taxon>Estrella</taxon>
    </lineage>
</organism>
<name>A0A0H5DP91_9BACT</name>
<accession>A0A0H5DP91</accession>
<dbReference type="OrthoDB" id="21829at2"/>
<dbReference type="Proteomes" id="UP000220251">
    <property type="component" value="Unassembled WGS sequence"/>
</dbReference>
<proteinExistence type="predicted"/>
<dbReference type="InterPro" id="IPR035365">
    <property type="entry name" value="DUF5407"/>
</dbReference>
<dbReference type="AlphaFoldDB" id="A0A0H5DP91"/>
<gene>
    <name evidence="1" type="primary">sctf1</name>
    <name evidence="1" type="ORF">ELAC_0392</name>
</gene>
<keyword evidence="2" id="KW-1185">Reference proteome</keyword>
<sequence>MPAGPYSPGNIDNSDHSGDLNYFTGDKPIQAGFSVHTLFHVVHDATLSAKAKLVQIKSRRSAISIGDMFEMQMLMNHLSQLSEMSTAVVAAANSAIMSMARNVKG</sequence>
<evidence type="ECO:0000313" key="1">
    <source>
        <dbReference type="EMBL" id="CRX37753.1"/>
    </source>
</evidence>
<protein>
    <submittedName>
        <fullName evidence="1">Putative type III secretion system needle protein SctF</fullName>
    </submittedName>
</protein>
<reference evidence="2" key="1">
    <citation type="submission" date="2015-06" db="EMBL/GenBank/DDBJ databases">
        <authorList>
            <person name="Bertelli C."/>
        </authorList>
    </citation>
    <scope>NUCLEOTIDE SEQUENCE [LARGE SCALE GENOMIC DNA]</scope>
    <source>
        <strain evidence="2">CRIB-30</strain>
    </source>
</reference>
<evidence type="ECO:0000313" key="2">
    <source>
        <dbReference type="Proteomes" id="UP000220251"/>
    </source>
</evidence>
<dbReference type="RefSeq" id="WP_158227777.1">
    <property type="nucleotide sequence ID" value="NZ_CWGJ01000006.1"/>
</dbReference>
<dbReference type="Pfam" id="PF17401">
    <property type="entry name" value="DUF5407"/>
    <property type="match status" value="1"/>
</dbReference>